<proteinExistence type="predicted"/>
<dbReference type="EMBL" id="JASSPP010000007">
    <property type="protein sequence ID" value="MDK9580856.1"/>
    <property type="molecule type" value="Genomic_DNA"/>
</dbReference>
<keyword evidence="2" id="KW-1185">Reference proteome</keyword>
<name>A0ABT7HM38_9FUSO</name>
<dbReference type="RefSeq" id="WP_285153107.1">
    <property type="nucleotide sequence ID" value="NZ_JASSPP010000007.1"/>
</dbReference>
<dbReference type="SUPFAM" id="SSF54001">
    <property type="entry name" value="Cysteine proteinases"/>
    <property type="match status" value="1"/>
</dbReference>
<evidence type="ECO:0008006" key="3">
    <source>
        <dbReference type="Google" id="ProtNLM"/>
    </source>
</evidence>
<dbReference type="Proteomes" id="UP001225134">
    <property type="component" value="Unassembled WGS sequence"/>
</dbReference>
<accession>A0ABT7HM38</accession>
<gene>
    <name evidence="1" type="ORF">QQA45_04915</name>
</gene>
<dbReference type="Gene3D" id="3.90.1720.10">
    <property type="entry name" value="endopeptidase domain like (from Nostoc punctiforme)"/>
    <property type="match status" value="1"/>
</dbReference>
<protein>
    <recommendedName>
        <fullName evidence="3">Permuted papain-like amidase enzyme, YaeF/YiiX, C92 family</fullName>
    </recommendedName>
</protein>
<evidence type="ECO:0000313" key="1">
    <source>
        <dbReference type="EMBL" id="MDK9580856.1"/>
    </source>
</evidence>
<evidence type="ECO:0000313" key="2">
    <source>
        <dbReference type="Proteomes" id="UP001225134"/>
    </source>
</evidence>
<dbReference type="InterPro" id="IPR038765">
    <property type="entry name" value="Papain-like_cys_pep_sf"/>
</dbReference>
<organism evidence="1 2">
    <name type="scientific">Sneathia sanguinegens</name>
    <dbReference type="NCBI Taxonomy" id="40543"/>
    <lineage>
        <taxon>Bacteria</taxon>
        <taxon>Fusobacteriati</taxon>
        <taxon>Fusobacteriota</taxon>
        <taxon>Fusobacteriia</taxon>
        <taxon>Fusobacteriales</taxon>
        <taxon>Leptotrichiaceae</taxon>
        <taxon>Sneathia</taxon>
    </lineage>
</organism>
<sequence>MKINNIKIVFYKSNYRWWSRLIKWWTNSSYSHCELYINNTYLVGISNEQSVRCKKYELSSEKWDSIELKIDNKLEWIVNDFFEKTQGAKYDWKAIILSNIFNRRLQNTNKYTCSEWIAELLDLRYNIFQPKKYYMLTPQDVYDVFSKNDLIE</sequence>
<reference evidence="1 2" key="1">
    <citation type="submission" date="2023-06" db="EMBL/GenBank/DDBJ databases">
        <title>Antibody response to the Sneathia vaginalis cytopathogenic toxin A during pregnancy.</title>
        <authorList>
            <person name="Mccoy Z.T."/>
            <person name="Serrano M.G."/>
            <person name="Spaine K."/>
            <person name="Edwards D.J."/>
            <person name="Buck G.A."/>
            <person name="Jefferson K."/>
        </authorList>
    </citation>
    <scope>NUCLEOTIDE SEQUENCE [LARGE SCALE GENOMIC DNA]</scope>
    <source>
        <strain evidence="1 2">CCUG 42621</strain>
    </source>
</reference>
<comment type="caution">
    <text evidence="1">The sequence shown here is derived from an EMBL/GenBank/DDBJ whole genome shotgun (WGS) entry which is preliminary data.</text>
</comment>